<proteinExistence type="predicted"/>
<evidence type="ECO:0000313" key="1">
    <source>
        <dbReference type="EMBL" id="JAR93964.1"/>
    </source>
</evidence>
<sequence length="98" mass="10930">MLVVSHLRWLPGHVRLLGQFSWLSSDVLLSLQSFTPLHSCVFGMQRKFAHVNSPSGQGGYSQSSSSVLSPQSFSWSHFQVLKIQRPFPHLNSVGPHVC</sequence>
<protein>
    <submittedName>
        <fullName evidence="1">Uncharacterized protein</fullName>
    </submittedName>
</protein>
<reference evidence="1" key="1">
    <citation type="journal article" date="2018" name="PLoS Negl. Trop. Dis.">
        <title>Sialome diversity of ticks revealed by RNAseq of single tick salivary glands.</title>
        <authorList>
            <person name="Perner J."/>
            <person name="Kropackova S."/>
            <person name="Kopacek P."/>
            <person name="Ribeiro J.M."/>
        </authorList>
    </citation>
    <scope>NUCLEOTIDE SEQUENCE</scope>
    <source>
        <strain evidence="1">Siblings of single egg batch collected in Ceske Budejovice</strain>
        <tissue evidence="1">Salivary glands</tissue>
    </source>
</reference>
<name>A0A147BT57_IXORI</name>
<organism evidence="1">
    <name type="scientific">Ixodes ricinus</name>
    <name type="common">Common tick</name>
    <name type="synonym">Acarus ricinus</name>
    <dbReference type="NCBI Taxonomy" id="34613"/>
    <lineage>
        <taxon>Eukaryota</taxon>
        <taxon>Metazoa</taxon>
        <taxon>Ecdysozoa</taxon>
        <taxon>Arthropoda</taxon>
        <taxon>Chelicerata</taxon>
        <taxon>Arachnida</taxon>
        <taxon>Acari</taxon>
        <taxon>Parasitiformes</taxon>
        <taxon>Ixodida</taxon>
        <taxon>Ixodoidea</taxon>
        <taxon>Ixodidae</taxon>
        <taxon>Ixodinae</taxon>
        <taxon>Ixodes</taxon>
    </lineage>
</organism>
<accession>A0A147BT57</accession>
<dbReference type="AlphaFoldDB" id="A0A147BT57"/>
<dbReference type="EMBL" id="GEGO01001440">
    <property type="protein sequence ID" value="JAR93964.1"/>
    <property type="molecule type" value="Transcribed_RNA"/>
</dbReference>